<dbReference type="KEGG" id="vg:26622679"/>
<dbReference type="EMBL" id="KR262148">
    <property type="protein sequence ID" value="AKS10693.1"/>
    <property type="molecule type" value="Genomic_DNA"/>
</dbReference>
<gene>
    <name evidence="1" type="ORF">KLPN1_54</name>
</gene>
<protein>
    <recommendedName>
        <fullName evidence="3">Major tail protein</fullName>
    </recommendedName>
</protein>
<proteinExistence type="predicted"/>
<sequence>MPALRGYYYPINQSGANAMNTKTIADTIKIVPAKAQVVSRHLVNLSRLCMADYMANPSENGLDGVVGEIYFRAGYGLESVAMYEQMAEGFCIYGDE</sequence>
<organism evidence="1 2">
    <name type="scientific">Klebsiella phage KLPN1</name>
    <dbReference type="NCBI Taxonomy" id="1647408"/>
    <lineage>
        <taxon>Viruses</taxon>
        <taxon>Duplodnaviria</taxon>
        <taxon>Heunggongvirae</taxon>
        <taxon>Uroviricota</taxon>
        <taxon>Caudoviricetes</taxon>
        <taxon>Drexlerviridae</taxon>
        <taxon>Webervirus</taxon>
        <taxon>Webervirus KLPN1</taxon>
    </lineage>
</organism>
<dbReference type="Proteomes" id="UP000202730">
    <property type="component" value="Segment"/>
</dbReference>
<dbReference type="OrthoDB" id="20347at10239"/>
<name>A0A0K0VLA3_9CAUD</name>
<keyword evidence="2" id="KW-1185">Reference proteome</keyword>
<evidence type="ECO:0000313" key="2">
    <source>
        <dbReference type="Proteomes" id="UP000202730"/>
    </source>
</evidence>
<dbReference type="GeneID" id="26622679"/>
<accession>A0A0K0VLA3</accession>
<evidence type="ECO:0008006" key="3">
    <source>
        <dbReference type="Google" id="ProtNLM"/>
    </source>
</evidence>
<reference evidence="1 2" key="1">
    <citation type="journal article" date="2015" name="PeerJ">
        <title>Klebsiella pneumoniae subsp. pneumoniae-bacteriophage combination from the caecal effluent of a healthy woman.</title>
        <authorList>
            <person name="Hoyles L."/>
            <person name="Murphy J."/>
            <person name="Neve H."/>
            <person name="Heller K.J."/>
            <person name="Turton J.F."/>
            <person name="Mahony J."/>
            <person name="Sanderson J.D."/>
            <person name="Hudspith B."/>
            <person name="Gibson G.R."/>
            <person name="McCartney A.L."/>
            <person name="van Sinderen D."/>
        </authorList>
    </citation>
    <scope>NUCLEOTIDE SEQUENCE [LARGE SCALE GENOMIC DNA]</scope>
</reference>
<dbReference type="RefSeq" id="YP_009195394.1">
    <property type="nucleotide sequence ID" value="NC_028760.1"/>
</dbReference>
<evidence type="ECO:0000313" key="1">
    <source>
        <dbReference type="EMBL" id="AKS10693.1"/>
    </source>
</evidence>